<dbReference type="Proteomes" id="UP000837857">
    <property type="component" value="Chromosome 19"/>
</dbReference>
<protein>
    <submittedName>
        <fullName evidence="2">Uncharacterized protein</fullName>
    </submittedName>
</protein>
<feature type="region of interest" description="Disordered" evidence="1">
    <location>
        <begin position="108"/>
        <end position="153"/>
    </location>
</feature>
<proteinExistence type="predicted"/>
<organism evidence="2 3">
    <name type="scientific">Iphiclides podalirius</name>
    <name type="common">scarce swallowtail</name>
    <dbReference type="NCBI Taxonomy" id="110791"/>
    <lineage>
        <taxon>Eukaryota</taxon>
        <taxon>Metazoa</taxon>
        <taxon>Ecdysozoa</taxon>
        <taxon>Arthropoda</taxon>
        <taxon>Hexapoda</taxon>
        <taxon>Insecta</taxon>
        <taxon>Pterygota</taxon>
        <taxon>Neoptera</taxon>
        <taxon>Endopterygota</taxon>
        <taxon>Lepidoptera</taxon>
        <taxon>Glossata</taxon>
        <taxon>Ditrysia</taxon>
        <taxon>Papilionoidea</taxon>
        <taxon>Papilionidae</taxon>
        <taxon>Papilioninae</taxon>
        <taxon>Iphiclides</taxon>
    </lineage>
</organism>
<evidence type="ECO:0000256" key="1">
    <source>
        <dbReference type="SAM" id="MobiDB-lite"/>
    </source>
</evidence>
<accession>A0ABN8I7Q6</accession>
<feature type="compositionally biased region" description="Pro residues" evidence="1">
    <location>
        <begin position="62"/>
        <end position="75"/>
    </location>
</feature>
<name>A0ABN8I7Q6_9NEOP</name>
<dbReference type="EMBL" id="OW152831">
    <property type="protein sequence ID" value="CAH2049120.1"/>
    <property type="molecule type" value="Genomic_DNA"/>
</dbReference>
<feature type="region of interest" description="Disordered" evidence="1">
    <location>
        <begin position="1"/>
        <end position="90"/>
    </location>
</feature>
<sequence length="153" mass="16293">MAGGGCGSSGRRPGPEQRPRGCRRAVSGVACQMSGLGARRSSRRRHARRRHCGPPLRRGGPGPRPGPAPLASPRPPYRHVPGSRPAKGCRRSEIATRCIRTILPATQLPACGGGRAEPSFSEVPREGQPSLYERAPGAAQSIRPSPFANEQRH</sequence>
<keyword evidence="3" id="KW-1185">Reference proteome</keyword>
<feature type="non-terminal residue" evidence="2">
    <location>
        <position position="1"/>
    </location>
</feature>
<feature type="compositionally biased region" description="Basic residues" evidence="1">
    <location>
        <begin position="40"/>
        <end position="52"/>
    </location>
</feature>
<evidence type="ECO:0000313" key="3">
    <source>
        <dbReference type="Proteomes" id="UP000837857"/>
    </source>
</evidence>
<reference evidence="2" key="1">
    <citation type="submission" date="2022-03" db="EMBL/GenBank/DDBJ databases">
        <authorList>
            <person name="Martin H S."/>
        </authorList>
    </citation>
    <scope>NUCLEOTIDE SEQUENCE</scope>
</reference>
<evidence type="ECO:0000313" key="2">
    <source>
        <dbReference type="EMBL" id="CAH2049120.1"/>
    </source>
</evidence>
<gene>
    <name evidence="2" type="ORF">IPOD504_LOCUS6616</name>
</gene>